<dbReference type="Gene3D" id="2.160.20.70">
    <property type="match status" value="2"/>
</dbReference>
<dbReference type="InterPro" id="IPR016098">
    <property type="entry name" value="CAP/MinC_C"/>
</dbReference>
<proteinExistence type="inferred from homology"/>
<dbReference type="PROSITE" id="PS01089">
    <property type="entry name" value="CAP_2"/>
    <property type="match status" value="1"/>
</dbReference>
<dbReference type="InterPro" id="IPR017901">
    <property type="entry name" value="C-CAP_CF_C-like"/>
</dbReference>
<sequence>MFLGLKKVTADMQTHKNPGLRSGPAPYKAPAGVTNGTKSVAPPAVAKPPTFTRDGKKWLIEYQKNNADLVVENAEMNNVVYMFRCEGSTLQIKGKINSVVLGKVPTISIDKTDGCQMYLSADSLNVEIVSSKSSEMNVMIPKGSSGDYTEQPIPEQFKTVVKGSSLNTTCVESLG</sequence>
<dbReference type="PANTHER" id="PTHR10652:SF0">
    <property type="entry name" value="ADENYLYL CYCLASE-ASSOCIATED PROTEIN"/>
    <property type="match status" value="1"/>
</dbReference>
<dbReference type="GO" id="GO:0008179">
    <property type="term" value="F:adenylate cyclase binding"/>
    <property type="evidence" value="ECO:0007669"/>
    <property type="project" value="TreeGrafter"/>
</dbReference>
<protein>
    <recommendedName>
        <fullName evidence="2">C-CAP/cofactor C-like domain-containing protein</fullName>
    </recommendedName>
</protein>
<accession>A0A182SX23</accession>
<dbReference type="GO" id="GO:0003779">
    <property type="term" value="F:actin binding"/>
    <property type="evidence" value="ECO:0007669"/>
    <property type="project" value="InterPro"/>
</dbReference>
<feature type="domain" description="C-CAP/cofactor C-like" evidence="2">
    <location>
        <begin position="43"/>
        <end position="175"/>
    </location>
</feature>
<dbReference type="GO" id="GO:0019933">
    <property type="term" value="P:cAMP-mediated signaling"/>
    <property type="evidence" value="ECO:0007669"/>
    <property type="project" value="TreeGrafter"/>
</dbReference>
<dbReference type="InterPro" id="IPR028417">
    <property type="entry name" value="CAP_CS_C"/>
</dbReference>
<dbReference type="Proteomes" id="UP000075901">
    <property type="component" value="Unassembled WGS sequence"/>
</dbReference>
<dbReference type="GO" id="GO:0005737">
    <property type="term" value="C:cytoplasm"/>
    <property type="evidence" value="ECO:0007669"/>
    <property type="project" value="TreeGrafter"/>
</dbReference>
<name>A0A182SX23_9DIPT</name>
<reference evidence="3" key="2">
    <citation type="submission" date="2020-05" db="UniProtKB">
        <authorList>
            <consortium name="EnsemblMetazoa"/>
        </authorList>
    </citation>
    <scope>IDENTIFICATION</scope>
    <source>
        <strain evidence="3">maculatus3</strain>
    </source>
</reference>
<dbReference type="GO" id="GO:0007015">
    <property type="term" value="P:actin filament organization"/>
    <property type="evidence" value="ECO:0007669"/>
    <property type="project" value="TreeGrafter"/>
</dbReference>
<dbReference type="InterPro" id="IPR013912">
    <property type="entry name" value="Adenylate_cyclase-assoc_CAP_C"/>
</dbReference>
<keyword evidence="4" id="KW-1185">Reference proteome</keyword>
<comment type="similarity">
    <text evidence="1">Belongs to the CAP family.</text>
</comment>
<organism evidence="3 4">
    <name type="scientific">Anopheles maculatus</name>
    <dbReference type="NCBI Taxonomy" id="74869"/>
    <lineage>
        <taxon>Eukaryota</taxon>
        <taxon>Metazoa</taxon>
        <taxon>Ecdysozoa</taxon>
        <taxon>Arthropoda</taxon>
        <taxon>Hexapoda</taxon>
        <taxon>Insecta</taxon>
        <taxon>Pterygota</taxon>
        <taxon>Neoptera</taxon>
        <taxon>Endopterygota</taxon>
        <taxon>Diptera</taxon>
        <taxon>Nematocera</taxon>
        <taxon>Culicoidea</taxon>
        <taxon>Culicidae</taxon>
        <taxon>Anophelinae</taxon>
        <taxon>Anopheles</taxon>
        <taxon>Anopheles maculatus group</taxon>
    </lineage>
</organism>
<dbReference type="PROSITE" id="PS51329">
    <property type="entry name" value="C_CAP_COFACTOR_C"/>
    <property type="match status" value="1"/>
</dbReference>
<dbReference type="VEuPathDB" id="VectorBase:AMAM015174"/>
<reference evidence="4" key="1">
    <citation type="submission" date="2013-09" db="EMBL/GenBank/DDBJ databases">
        <title>The Genome Sequence of Anopheles maculatus species B.</title>
        <authorList>
            <consortium name="The Broad Institute Genomics Platform"/>
            <person name="Neafsey D.E."/>
            <person name="Besansky N."/>
            <person name="Howell P."/>
            <person name="Walton C."/>
            <person name="Young S.K."/>
            <person name="Zeng Q."/>
            <person name="Gargeya S."/>
            <person name="Fitzgerald M."/>
            <person name="Haas B."/>
            <person name="Abouelleil A."/>
            <person name="Allen A.W."/>
            <person name="Alvarado L."/>
            <person name="Arachchi H.M."/>
            <person name="Berlin A.M."/>
            <person name="Chapman S.B."/>
            <person name="Gainer-Dewar J."/>
            <person name="Goldberg J."/>
            <person name="Griggs A."/>
            <person name="Gujja S."/>
            <person name="Hansen M."/>
            <person name="Howarth C."/>
            <person name="Imamovic A."/>
            <person name="Ireland A."/>
            <person name="Larimer J."/>
            <person name="McCowan C."/>
            <person name="Murphy C."/>
            <person name="Pearson M."/>
            <person name="Poon T.W."/>
            <person name="Priest M."/>
            <person name="Roberts A."/>
            <person name="Saif S."/>
            <person name="Shea T."/>
            <person name="Sisk P."/>
            <person name="Sykes S."/>
            <person name="Wortman J."/>
            <person name="Nusbaum C."/>
            <person name="Birren B."/>
        </authorList>
    </citation>
    <scope>NUCLEOTIDE SEQUENCE [LARGE SCALE GENOMIC DNA]</scope>
    <source>
        <strain evidence="4">maculatus3</strain>
    </source>
</reference>
<dbReference type="Pfam" id="PF08603">
    <property type="entry name" value="CAP_C"/>
    <property type="match status" value="1"/>
</dbReference>
<dbReference type="InterPro" id="IPR006599">
    <property type="entry name" value="CARP_motif"/>
</dbReference>
<dbReference type="SMART" id="SM00673">
    <property type="entry name" value="CARP"/>
    <property type="match status" value="1"/>
</dbReference>
<evidence type="ECO:0000256" key="1">
    <source>
        <dbReference type="ARBA" id="ARBA00007659"/>
    </source>
</evidence>
<evidence type="ECO:0000313" key="4">
    <source>
        <dbReference type="Proteomes" id="UP000075901"/>
    </source>
</evidence>
<evidence type="ECO:0000313" key="3">
    <source>
        <dbReference type="EnsemblMetazoa" id="AMAM015174-PA"/>
    </source>
</evidence>
<dbReference type="InterPro" id="IPR001837">
    <property type="entry name" value="Adenylate_cyclase-assoc_CAP"/>
</dbReference>
<dbReference type="EnsemblMetazoa" id="AMAM015174-RA">
    <property type="protein sequence ID" value="AMAM015174-PA"/>
    <property type="gene ID" value="AMAM015174"/>
</dbReference>
<dbReference type="GO" id="GO:0000902">
    <property type="term" value="P:cell morphogenesis"/>
    <property type="evidence" value="ECO:0007669"/>
    <property type="project" value="TreeGrafter"/>
</dbReference>
<dbReference type="InterPro" id="IPR036223">
    <property type="entry name" value="CAP_C_sf"/>
</dbReference>
<evidence type="ECO:0000259" key="2">
    <source>
        <dbReference type="PROSITE" id="PS51329"/>
    </source>
</evidence>
<dbReference type="PANTHER" id="PTHR10652">
    <property type="entry name" value="ADENYLYL CYCLASE-ASSOCIATED PROTEIN"/>
    <property type="match status" value="1"/>
</dbReference>
<dbReference type="SUPFAM" id="SSF69340">
    <property type="entry name" value="C-terminal domain of adenylylcyclase associated protein"/>
    <property type="match status" value="1"/>
</dbReference>
<dbReference type="AlphaFoldDB" id="A0A182SX23"/>